<accession>A0A1I4PVZ9</accession>
<dbReference type="Proteomes" id="UP000199144">
    <property type="component" value="Unassembled WGS sequence"/>
</dbReference>
<sequence length="298" mass="34023">MQTVQTERHRDYLGPVTNTDIWDEFQLRPNDVIVCTPPKCGTTWTLNIVMMLIHGRVVPDAGNREEAPWLDCGFRDRKAIAAKQASLTRRRCLKSHTPMDGISYGSEPTYIVVYRHPVDAHFSFRSHVENMKDAGPLLEMFPDDIRTGFNRFVEGPLTDTGTDDLTVHSIIHHYQQARAREGKGNVHFFHYADLSKDLHGQIARLARILEIDLSPETLTALTEANTFASMRKVVEASERRFHKDSPFVDQAKFFASGTSNKWEGRLSDNEFARYHESCASLLSPEHAAWLNWGDQREP</sequence>
<keyword evidence="2 4" id="KW-0808">Transferase</keyword>
<name>A0A1I4PVZ9_9RHOB</name>
<keyword evidence="5" id="KW-1185">Reference proteome</keyword>
<evidence type="ECO:0000256" key="1">
    <source>
        <dbReference type="ARBA" id="ARBA00005771"/>
    </source>
</evidence>
<evidence type="ECO:0000313" key="4">
    <source>
        <dbReference type="EMBL" id="SFM31977.1"/>
    </source>
</evidence>
<protein>
    <submittedName>
        <fullName evidence="4">Sulfotransferase domain-containing protein</fullName>
    </submittedName>
</protein>
<dbReference type="InterPro" id="IPR027417">
    <property type="entry name" value="P-loop_NTPase"/>
</dbReference>
<dbReference type="AlphaFoldDB" id="A0A1I4PVZ9"/>
<feature type="domain" description="Sulfotransferase" evidence="3">
    <location>
        <begin position="29"/>
        <end position="280"/>
    </location>
</feature>
<gene>
    <name evidence="4" type="ORF">SAMN04488042_10668</name>
</gene>
<reference evidence="4 5" key="1">
    <citation type="submission" date="2016-10" db="EMBL/GenBank/DDBJ databases">
        <authorList>
            <person name="de Groot N.N."/>
        </authorList>
    </citation>
    <scope>NUCLEOTIDE SEQUENCE [LARGE SCALE GENOMIC DNA]</scope>
    <source>
        <strain evidence="4 5">DSM 15283</strain>
    </source>
</reference>
<dbReference type="Pfam" id="PF00685">
    <property type="entry name" value="Sulfotransfer_1"/>
    <property type="match status" value="1"/>
</dbReference>
<evidence type="ECO:0000256" key="2">
    <source>
        <dbReference type="ARBA" id="ARBA00022679"/>
    </source>
</evidence>
<dbReference type="InterPro" id="IPR000863">
    <property type="entry name" value="Sulfotransferase_dom"/>
</dbReference>
<dbReference type="EMBL" id="FOTQ01000006">
    <property type="protein sequence ID" value="SFM31977.1"/>
    <property type="molecule type" value="Genomic_DNA"/>
</dbReference>
<evidence type="ECO:0000259" key="3">
    <source>
        <dbReference type="Pfam" id="PF00685"/>
    </source>
</evidence>
<evidence type="ECO:0000313" key="5">
    <source>
        <dbReference type="Proteomes" id="UP000199144"/>
    </source>
</evidence>
<dbReference type="STRING" id="254406.SAMN04488042_10668"/>
<dbReference type="SUPFAM" id="SSF52540">
    <property type="entry name" value="P-loop containing nucleoside triphosphate hydrolases"/>
    <property type="match status" value="1"/>
</dbReference>
<comment type="similarity">
    <text evidence="1">Belongs to the sulfotransferase 1 family.</text>
</comment>
<dbReference type="PANTHER" id="PTHR11783">
    <property type="entry name" value="SULFOTRANSFERASE SULT"/>
    <property type="match status" value="1"/>
</dbReference>
<dbReference type="RefSeq" id="WP_165610092.1">
    <property type="nucleotide sequence ID" value="NZ_FOTQ01000006.1"/>
</dbReference>
<dbReference type="Gene3D" id="3.40.50.300">
    <property type="entry name" value="P-loop containing nucleotide triphosphate hydrolases"/>
    <property type="match status" value="1"/>
</dbReference>
<proteinExistence type="inferred from homology"/>
<dbReference type="GO" id="GO:0008146">
    <property type="term" value="F:sulfotransferase activity"/>
    <property type="evidence" value="ECO:0007669"/>
    <property type="project" value="InterPro"/>
</dbReference>
<organism evidence="4 5">
    <name type="scientific">Shimia aestuarii</name>
    <dbReference type="NCBI Taxonomy" id="254406"/>
    <lineage>
        <taxon>Bacteria</taxon>
        <taxon>Pseudomonadati</taxon>
        <taxon>Pseudomonadota</taxon>
        <taxon>Alphaproteobacteria</taxon>
        <taxon>Rhodobacterales</taxon>
        <taxon>Roseobacteraceae</taxon>
    </lineage>
</organism>